<organism evidence="1 2">
    <name type="scientific">Hymenoscyphus fraxineus</name>
    <dbReference type="NCBI Taxonomy" id="746836"/>
    <lineage>
        <taxon>Eukaryota</taxon>
        <taxon>Fungi</taxon>
        <taxon>Dikarya</taxon>
        <taxon>Ascomycota</taxon>
        <taxon>Pezizomycotina</taxon>
        <taxon>Leotiomycetes</taxon>
        <taxon>Helotiales</taxon>
        <taxon>Helotiaceae</taxon>
        <taxon>Hymenoscyphus</taxon>
    </lineage>
</organism>
<dbReference type="AlphaFoldDB" id="A0A9N9L8U7"/>
<dbReference type="EMBL" id="CAJVRL010000115">
    <property type="protein sequence ID" value="CAG8961604.1"/>
    <property type="molecule type" value="Genomic_DNA"/>
</dbReference>
<keyword evidence="2" id="KW-1185">Reference proteome</keyword>
<dbReference type="Proteomes" id="UP000696280">
    <property type="component" value="Unassembled WGS sequence"/>
</dbReference>
<evidence type="ECO:0000313" key="1">
    <source>
        <dbReference type="EMBL" id="CAG8961604.1"/>
    </source>
</evidence>
<accession>A0A9N9L8U7</accession>
<gene>
    <name evidence="1" type="ORF">HYFRA_00006140</name>
</gene>
<reference evidence="1" key="1">
    <citation type="submission" date="2021-07" db="EMBL/GenBank/DDBJ databases">
        <authorList>
            <person name="Durling M."/>
        </authorList>
    </citation>
    <scope>NUCLEOTIDE SEQUENCE</scope>
</reference>
<comment type="caution">
    <text evidence="1">The sequence shown here is derived from an EMBL/GenBank/DDBJ whole genome shotgun (WGS) entry which is preliminary data.</text>
</comment>
<sequence length="159" mass="17021">MADLAGDEALQIPNCRKGVRLVAGNIALIVSRADTNVAPDLPVRIGTPKVAGLLYGLVDHLQHLALLGVGRRALSRALFEELMIKGVVVVDEVAKPLSRVSRVFLAPDLVKVKPLAGHLPVLGLSGAEHIPKFVEIIGTSHLNRHAYDRNVVGLTGLWL</sequence>
<evidence type="ECO:0000313" key="2">
    <source>
        <dbReference type="Proteomes" id="UP000696280"/>
    </source>
</evidence>
<name>A0A9N9L8U7_9HELO</name>
<proteinExistence type="predicted"/>
<protein>
    <submittedName>
        <fullName evidence="1">Uncharacterized protein</fullName>
    </submittedName>
</protein>